<evidence type="ECO:0000313" key="2">
    <source>
        <dbReference type="Proteomes" id="UP001178508"/>
    </source>
</evidence>
<dbReference type="AlphaFoldDB" id="A0AAV1GGE8"/>
<sequence>MKPLFYCIYDKRCGTTIYLKNQSKIHYETYKQPCKYRTAALILIQKNKEKEIQQTELWKELRQEEGTTKTESKTSGR</sequence>
<evidence type="ECO:0000313" key="1">
    <source>
        <dbReference type="EMBL" id="CAJ1072221.1"/>
    </source>
</evidence>
<keyword evidence="2" id="KW-1185">Reference proteome</keyword>
<dbReference type="Proteomes" id="UP001178508">
    <property type="component" value="Chromosome 14"/>
</dbReference>
<proteinExistence type="predicted"/>
<evidence type="ECO:0008006" key="3">
    <source>
        <dbReference type="Google" id="ProtNLM"/>
    </source>
</evidence>
<reference evidence="1" key="1">
    <citation type="submission" date="2023-08" db="EMBL/GenBank/DDBJ databases">
        <authorList>
            <person name="Alioto T."/>
            <person name="Alioto T."/>
            <person name="Gomez Garrido J."/>
        </authorList>
    </citation>
    <scope>NUCLEOTIDE SEQUENCE</scope>
</reference>
<name>A0AAV1GGE8_XYRNO</name>
<accession>A0AAV1GGE8</accession>
<protein>
    <recommendedName>
        <fullName evidence="3">GIY-YIG homing endonuclease</fullName>
    </recommendedName>
</protein>
<organism evidence="1 2">
    <name type="scientific">Xyrichtys novacula</name>
    <name type="common">Pearly razorfish</name>
    <name type="synonym">Hemipteronotus novacula</name>
    <dbReference type="NCBI Taxonomy" id="13765"/>
    <lineage>
        <taxon>Eukaryota</taxon>
        <taxon>Metazoa</taxon>
        <taxon>Chordata</taxon>
        <taxon>Craniata</taxon>
        <taxon>Vertebrata</taxon>
        <taxon>Euteleostomi</taxon>
        <taxon>Actinopterygii</taxon>
        <taxon>Neopterygii</taxon>
        <taxon>Teleostei</taxon>
        <taxon>Neoteleostei</taxon>
        <taxon>Acanthomorphata</taxon>
        <taxon>Eupercaria</taxon>
        <taxon>Labriformes</taxon>
        <taxon>Labridae</taxon>
        <taxon>Xyrichtys</taxon>
    </lineage>
</organism>
<dbReference type="EMBL" id="OY660877">
    <property type="protein sequence ID" value="CAJ1072221.1"/>
    <property type="molecule type" value="Genomic_DNA"/>
</dbReference>
<gene>
    <name evidence="1" type="ORF">XNOV1_A016988</name>
</gene>